<evidence type="ECO:0000256" key="7">
    <source>
        <dbReference type="RuleBase" id="RU363032"/>
    </source>
</evidence>
<dbReference type="Pfam" id="PF00528">
    <property type="entry name" value="BPD_transp_1"/>
    <property type="match status" value="1"/>
</dbReference>
<comment type="similarity">
    <text evidence="7">Belongs to the binding-protein-dependent transport system permease family.</text>
</comment>
<evidence type="ECO:0000256" key="1">
    <source>
        <dbReference type="ARBA" id="ARBA00004651"/>
    </source>
</evidence>
<accession>A0A562NST7</accession>
<evidence type="ECO:0000256" key="4">
    <source>
        <dbReference type="ARBA" id="ARBA00022692"/>
    </source>
</evidence>
<dbReference type="InterPro" id="IPR000515">
    <property type="entry name" value="MetI-like"/>
</dbReference>
<feature type="domain" description="ABC transmembrane type-1" evidence="8">
    <location>
        <begin position="98"/>
        <end position="286"/>
    </location>
</feature>
<dbReference type="Proteomes" id="UP000316225">
    <property type="component" value="Unassembled WGS sequence"/>
</dbReference>
<dbReference type="GO" id="GO:0055085">
    <property type="term" value="P:transmembrane transport"/>
    <property type="evidence" value="ECO:0007669"/>
    <property type="project" value="InterPro"/>
</dbReference>
<dbReference type="PANTHER" id="PTHR43386">
    <property type="entry name" value="OLIGOPEPTIDE TRANSPORT SYSTEM PERMEASE PROTEIN APPC"/>
    <property type="match status" value="1"/>
</dbReference>
<dbReference type="CDD" id="cd06261">
    <property type="entry name" value="TM_PBP2"/>
    <property type="match status" value="1"/>
</dbReference>
<comment type="caution">
    <text evidence="9">The sequence shown here is derived from an EMBL/GenBank/DDBJ whole genome shotgun (WGS) entry which is preliminary data.</text>
</comment>
<keyword evidence="3" id="KW-1003">Cell membrane</keyword>
<keyword evidence="10" id="KW-1185">Reference proteome</keyword>
<dbReference type="InterPro" id="IPR025966">
    <property type="entry name" value="OppC_N"/>
</dbReference>
<name>A0A562NST7_9RHOB</name>
<dbReference type="AlphaFoldDB" id="A0A562NST7"/>
<evidence type="ECO:0000256" key="3">
    <source>
        <dbReference type="ARBA" id="ARBA00022475"/>
    </source>
</evidence>
<organism evidence="9 10">
    <name type="scientific">Paracoccus sulfuroxidans</name>
    <dbReference type="NCBI Taxonomy" id="384678"/>
    <lineage>
        <taxon>Bacteria</taxon>
        <taxon>Pseudomonadati</taxon>
        <taxon>Pseudomonadota</taxon>
        <taxon>Alphaproteobacteria</taxon>
        <taxon>Rhodobacterales</taxon>
        <taxon>Paracoccaceae</taxon>
        <taxon>Paracoccus</taxon>
    </lineage>
</organism>
<evidence type="ECO:0000256" key="2">
    <source>
        <dbReference type="ARBA" id="ARBA00022448"/>
    </source>
</evidence>
<dbReference type="InterPro" id="IPR050366">
    <property type="entry name" value="BP-dependent_transpt_permease"/>
</dbReference>
<comment type="subcellular location">
    <subcellularLocation>
        <location evidence="1 7">Cell membrane</location>
        <topology evidence="1 7">Multi-pass membrane protein</topology>
    </subcellularLocation>
</comment>
<protein>
    <submittedName>
        <fullName evidence="9">Peptide/nickel transport system permease protein/dipeptide transport system permease protein</fullName>
    </submittedName>
</protein>
<dbReference type="PANTHER" id="PTHR43386:SF25">
    <property type="entry name" value="PEPTIDE ABC TRANSPORTER PERMEASE PROTEIN"/>
    <property type="match status" value="1"/>
</dbReference>
<dbReference type="OrthoDB" id="9766870at2"/>
<feature type="transmembrane region" description="Helical" evidence="7">
    <location>
        <begin position="146"/>
        <end position="170"/>
    </location>
</feature>
<dbReference type="RefSeq" id="WP_145397588.1">
    <property type="nucleotide sequence ID" value="NZ_VLKU01000004.1"/>
</dbReference>
<feature type="transmembrane region" description="Helical" evidence="7">
    <location>
        <begin position="32"/>
        <end position="54"/>
    </location>
</feature>
<feature type="transmembrane region" description="Helical" evidence="7">
    <location>
        <begin position="100"/>
        <end position="126"/>
    </location>
</feature>
<evidence type="ECO:0000313" key="10">
    <source>
        <dbReference type="Proteomes" id="UP000316225"/>
    </source>
</evidence>
<evidence type="ECO:0000256" key="5">
    <source>
        <dbReference type="ARBA" id="ARBA00022989"/>
    </source>
</evidence>
<evidence type="ECO:0000313" key="9">
    <source>
        <dbReference type="EMBL" id="TWI35264.1"/>
    </source>
</evidence>
<gene>
    <name evidence="9" type="ORF">IQ24_01775</name>
</gene>
<dbReference type="InterPro" id="IPR035906">
    <property type="entry name" value="MetI-like_sf"/>
</dbReference>
<feature type="transmembrane region" description="Helical" evidence="7">
    <location>
        <begin position="263"/>
        <end position="286"/>
    </location>
</feature>
<dbReference type="EMBL" id="VLKU01000004">
    <property type="protein sequence ID" value="TWI35264.1"/>
    <property type="molecule type" value="Genomic_DNA"/>
</dbReference>
<dbReference type="Pfam" id="PF12911">
    <property type="entry name" value="OppC_N"/>
    <property type="match status" value="1"/>
</dbReference>
<dbReference type="Gene3D" id="1.10.3720.10">
    <property type="entry name" value="MetI-like"/>
    <property type="match status" value="1"/>
</dbReference>
<sequence length="299" mass="31905">MSATDTQTPAAAPQDAAPVHKSWWRALMRDRAAMLALILLTIIVIAAIIAPLIAPHDPNLNSRSVMQPPVWTERGTWEFILGTDGQGRDILSRILYGTRLTLLIGLVAVGIGGVIGSGLGLLASMYPKIDPWVMRLNDMMLSFPAILLGLALVAVAGPGVWPVIVALGIASIPDCARIARSIGIGVMGQEYIEAGRAVGLSDWTIFRRYLLRNSISSIMIFLSLRFGQVILIGAALSFLGLGARPPASELGMMAAQGRDFLLFAPHIATIPSVVIFLIVLCANVAGDALRDVLDPRLKS</sequence>
<evidence type="ECO:0000259" key="8">
    <source>
        <dbReference type="PROSITE" id="PS50928"/>
    </source>
</evidence>
<dbReference type="SUPFAM" id="SSF161098">
    <property type="entry name" value="MetI-like"/>
    <property type="match status" value="1"/>
</dbReference>
<evidence type="ECO:0000256" key="6">
    <source>
        <dbReference type="ARBA" id="ARBA00023136"/>
    </source>
</evidence>
<dbReference type="GO" id="GO:0005886">
    <property type="term" value="C:plasma membrane"/>
    <property type="evidence" value="ECO:0007669"/>
    <property type="project" value="UniProtKB-SubCell"/>
</dbReference>
<keyword evidence="2 7" id="KW-0813">Transport</keyword>
<proteinExistence type="inferred from homology"/>
<keyword evidence="5 7" id="KW-1133">Transmembrane helix</keyword>
<feature type="transmembrane region" description="Helical" evidence="7">
    <location>
        <begin position="218"/>
        <end position="243"/>
    </location>
</feature>
<keyword evidence="4 7" id="KW-0812">Transmembrane</keyword>
<dbReference type="PROSITE" id="PS50928">
    <property type="entry name" value="ABC_TM1"/>
    <property type="match status" value="1"/>
</dbReference>
<keyword evidence="6 7" id="KW-0472">Membrane</keyword>
<reference evidence="9 10" key="1">
    <citation type="journal article" date="2015" name="Stand. Genomic Sci.">
        <title>Genomic Encyclopedia of Bacterial and Archaeal Type Strains, Phase III: the genomes of soil and plant-associated and newly described type strains.</title>
        <authorList>
            <person name="Whitman W.B."/>
            <person name="Woyke T."/>
            <person name="Klenk H.P."/>
            <person name="Zhou Y."/>
            <person name="Lilburn T.G."/>
            <person name="Beck B.J."/>
            <person name="De Vos P."/>
            <person name="Vandamme P."/>
            <person name="Eisen J.A."/>
            <person name="Garrity G."/>
            <person name="Hugenholtz P."/>
            <person name="Kyrpides N.C."/>
        </authorList>
    </citation>
    <scope>NUCLEOTIDE SEQUENCE [LARGE SCALE GENOMIC DNA]</scope>
    <source>
        <strain evidence="9 10">CGMCC 1.5364</strain>
    </source>
</reference>